<dbReference type="Proteomes" id="UP001344632">
    <property type="component" value="Unassembled WGS sequence"/>
</dbReference>
<protein>
    <submittedName>
        <fullName evidence="1">Uncharacterized protein</fullName>
    </submittedName>
</protein>
<keyword evidence="2" id="KW-1185">Reference proteome</keyword>
<name>A0ABU6GH34_9BACL</name>
<sequence length="151" mass="16047">MSIQFIDMRISLDSSQDTPGVEITSSSQPYVFGDIGLQTASVLPANAGSVRVTLNAYARLQMGITAAPTLVPNATFTIFRNGNPIFTTTYQKAVSQTEISYEMAAITAVDFPTASEVLYGLIHYTISVITNYNVTIGARSFSGIAAAGSSF</sequence>
<dbReference type="EMBL" id="JARLKZ010000003">
    <property type="protein sequence ID" value="MEC0239042.1"/>
    <property type="molecule type" value="Genomic_DNA"/>
</dbReference>
<evidence type="ECO:0000313" key="1">
    <source>
        <dbReference type="EMBL" id="MEC0239042.1"/>
    </source>
</evidence>
<reference evidence="1 2" key="1">
    <citation type="submission" date="2023-03" db="EMBL/GenBank/DDBJ databases">
        <title>Bacillus Genome Sequencing.</title>
        <authorList>
            <person name="Dunlap C."/>
        </authorList>
    </citation>
    <scope>NUCLEOTIDE SEQUENCE [LARGE SCALE GENOMIC DNA]</scope>
    <source>
        <strain evidence="1 2">BD-525</strain>
    </source>
</reference>
<accession>A0ABU6GH34</accession>
<evidence type="ECO:0000313" key="2">
    <source>
        <dbReference type="Proteomes" id="UP001344632"/>
    </source>
</evidence>
<proteinExistence type="predicted"/>
<gene>
    <name evidence="1" type="ORF">P4H66_04045</name>
</gene>
<dbReference type="RefSeq" id="WP_326085946.1">
    <property type="nucleotide sequence ID" value="NZ_JARLKZ010000003.1"/>
</dbReference>
<comment type="caution">
    <text evidence="1">The sequence shown here is derived from an EMBL/GenBank/DDBJ whole genome shotgun (WGS) entry which is preliminary data.</text>
</comment>
<organism evidence="1 2">
    <name type="scientific">Paenibacillus dokdonensis</name>
    <dbReference type="NCBI Taxonomy" id="2567944"/>
    <lineage>
        <taxon>Bacteria</taxon>
        <taxon>Bacillati</taxon>
        <taxon>Bacillota</taxon>
        <taxon>Bacilli</taxon>
        <taxon>Bacillales</taxon>
        <taxon>Paenibacillaceae</taxon>
        <taxon>Paenibacillus</taxon>
    </lineage>
</organism>